<dbReference type="EMBL" id="CP100595">
    <property type="protein sequence ID" value="UTJ07764.1"/>
    <property type="molecule type" value="Genomic_DNA"/>
</dbReference>
<feature type="region of interest" description="Disordered" evidence="1">
    <location>
        <begin position="1"/>
        <end position="74"/>
    </location>
</feature>
<protein>
    <submittedName>
        <fullName evidence="2">Uncharacterized protein</fullName>
    </submittedName>
</protein>
<organism evidence="2 3">
    <name type="scientific">Arcobacter roscoffensis</name>
    <dbReference type="NCBI Taxonomy" id="2961520"/>
    <lineage>
        <taxon>Bacteria</taxon>
        <taxon>Pseudomonadati</taxon>
        <taxon>Campylobacterota</taxon>
        <taxon>Epsilonproteobacteria</taxon>
        <taxon>Campylobacterales</taxon>
        <taxon>Arcobacteraceae</taxon>
        <taxon>Arcobacter</taxon>
    </lineage>
</organism>
<keyword evidence="3" id="KW-1185">Reference proteome</keyword>
<dbReference type="Proteomes" id="UP001060012">
    <property type="component" value="Chromosome"/>
</dbReference>
<evidence type="ECO:0000313" key="3">
    <source>
        <dbReference type="Proteomes" id="UP001060012"/>
    </source>
</evidence>
<reference evidence="2" key="1">
    <citation type="submission" date="2022-07" db="EMBL/GenBank/DDBJ databases">
        <title>Arcobacter roscoffensis sp. nov., a marine bacterium isolated from coastal seawater collected from Roscoff, France.</title>
        <authorList>
            <person name="Pascual J."/>
            <person name="Lepeaux C."/>
            <person name="Methner A."/>
            <person name="Overmann J."/>
        </authorList>
    </citation>
    <scope>NUCLEOTIDE SEQUENCE</scope>
    <source>
        <strain evidence="2">ARW1-2F2</strain>
    </source>
</reference>
<sequence>MSGKELNISSVKTTKGDKLAKQGNQNKNATRVAFSQDKNKDEQIVNARKSVNGQLAKKKAKRKAAKASRKKSKK</sequence>
<gene>
    <name evidence="2" type="ORF">NJU99_06620</name>
</gene>
<evidence type="ECO:0000313" key="2">
    <source>
        <dbReference type="EMBL" id="UTJ07764.1"/>
    </source>
</evidence>
<feature type="compositionally biased region" description="Basic residues" evidence="1">
    <location>
        <begin position="56"/>
        <end position="74"/>
    </location>
</feature>
<dbReference type="RefSeq" id="WP_254577938.1">
    <property type="nucleotide sequence ID" value="NZ_CP100595.1"/>
</dbReference>
<proteinExistence type="predicted"/>
<accession>A0ABY5E8B0</accession>
<name>A0ABY5E8B0_9BACT</name>
<evidence type="ECO:0000256" key="1">
    <source>
        <dbReference type="SAM" id="MobiDB-lite"/>
    </source>
</evidence>